<dbReference type="PROSITE" id="PS50235">
    <property type="entry name" value="USP_3"/>
    <property type="match status" value="1"/>
</dbReference>
<feature type="compositionally biased region" description="Basic residues" evidence="3">
    <location>
        <begin position="236"/>
        <end position="248"/>
    </location>
</feature>
<evidence type="ECO:0000256" key="3">
    <source>
        <dbReference type="SAM" id="MobiDB-lite"/>
    </source>
</evidence>
<comment type="caution">
    <text evidence="5">The sequence shown here is derived from an EMBL/GenBank/DDBJ whole genome shotgun (WGS) entry which is preliminary data.</text>
</comment>
<dbReference type="GO" id="GO:0016579">
    <property type="term" value="P:protein deubiquitination"/>
    <property type="evidence" value="ECO:0007669"/>
    <property type="project" value="InterPro"/>
</dbReference>
<dbReference type="Proteomes" id="UP001345219">
    <property type="component" value="Chromosome 3"/>
</dbReference>
<feature type="compositionally biased region" description="Basic and acidic residues" evidence="3">
    <location>
        <begin position="180"/>
        <end position="210"/>
    </location>
</feature>
<keyword evidence="2" id="KW-0378">Hydrolase</keyword>
<dbReference type="PANTHER" id="PTHR22975:SF9">
    <property type="entry name" value="ECHINUS SPLICE FORM 3"/>
    <property type="match status" value="1"/>
</dbReference>
<organism evidence="5 6">
    <name type="scientific">Trapa incisa</name>
    <dbReference type="NCBI Taxonomy" id="236973"/>
    <lineage>
        <taxon>Eukaryota</taxon>
        <taxon>Viridiplantae</taxon>
        <taxon>Streptophyta</taxon>
        <taxon>Embryophyta</taxon>
        <taxon>Tracheophyta</taxon>
        <taxon>Spermatophyta</taxon>
        <taxon>Magnoliopsida</taxon>
        <taxon>eudicotyledons</taxon>
        <taxon>Gunneridae</taxon>
        <taxon>Pentapetalae</taxon>
        <taxon>rosids</taxon>
        <taxon>malvids</taxon>
        <taxon>Myrtales</taxon>
        <taxon>Lythraceae</taxon>
        <taxon>Trapa</taxon>
    </lineage>
</organism>
<dbReference type="InterPro" id="IPR028889">
    <property type="entry name" value="USP"/>
</dbReference>
<dbReference type="InterPro" id="IPR052398">
    <property type="entry name" value="Ubiquitin_hydrolase_53/54"/>
</dbReference>
<feature type="domain" description="USP" evidence="4">
    <location>
        <begin position="367"/>
        <end position="700"/>
    </location>
</feature>
<dbReference type="SUPFAM" id="SSF54001">
    <property type="entry name" value="Cysteine proteinases"/>
    <property type="match status" value="1"/>
</dbReference>
<feature type="compositionally biased region" description="Polar residues" evidence="3">
    <location>
        <begin position="211"/>
        <end position="221"/>
    </location>
</feature>
<dbReference type="Gene3D" id="3.90.70.10">
    <property type="entry name" value="Cysteine proteinases"/>
    <property type="match status" value="1"/>
</dbReference>
<feature type="region of interest" description="Disordered" evidence="3">
    <location>
        <begin position="180"/>
        <end position="278"/>
    </location>
</feature>
<evidence type="ECO:0000256" key="2">
    <source>
        <dbReference type="ARBA" id="ARBA00022801"/>
    </source>
</evidence>
<accession>A0AAN7KF19</accession>
<reference evidence="5 6" key="1">
    <citation type="journal article" date="2023" name="Hortic Res">
        <title>Pangenome of water caltrop reveals structural variations and asymmetric subgenome divergence after allopolyploidization.</title>
        <authorList>
            <person name="Zhang X."/>
            <person name="Chen Y."/>
            <person name="Wang L."/>
            <person name="Yuan Y."/>
            <person name="Fang M."/>
            <person name="Shi L."/>
            <person name="Lu R."/>
            <person name="Comes H.P."/>
            <person name="Ma Y."/>
            <person name="Chen Y."/>
            <person name="Huang G."/>
            <person name="Zhou Y."/>
            <person name="Zheng Z."/>
            <person name="Qiu Y."/>
        </authorList>
    </citation>
    <scope>NUCLEOTIDE SEQUENCE [LARGE SCALE GENOMIC DNA]</scope>
    <source>
        <tissue evidence="5">Roots</tissue>
    </source>
</reference>
<dbReference type="Pfam" id="PF04780">
    <property type="entry name" value="DUF629"/>
    <property type="match status" value="1"/>
</dbReference>
<evidence type="ECO:0000313" key="5">
    <source>
        <dbReference type="EMBL" id="KAK4767893.1"/>
    </source>
</evidence>
<evidence type="ECO:0000313" key="6">
    <source>
        <dbReference type="Proteomes" id="UP001345219"/>
    </source>
</evidence>
<dbReference type="AlphaFoldDB" id="A0AAN7KF19"/>
<evidence type="ECO:0000256" key="1">
    <source>
        <dbReference type="ARBA" id="ARBA00022786"/>
    </source>
</evidence>
<protein>
    <recommendedName>
        <fullName evidence="4">USP domain-containing protein</fullName>
    </recommendedName>
</protein>
<feature type="region of interest" description="Disordered" evidence="3">
    <location>
        <begin position="108"/>
        <end position="145"/>
    </location>
</feature>
<dbReference type="EMBL" id="JAXIOK010000006">
    <property type="protein sequence ID" value="KAK4767893.1"/>
    <property type="molecule type" value="Genomic_DNA"/>
</dbReference>
<dbReference type="GO" id="GO:0004843">
    <property type="term" value="F:cysteine-type deubiquitinase activity"/>
    <property type="evidence" value="ECO:0007669"/>
    <property type="project" value="InterPro"/>
</dbReference>
<dbReference type="InterPro" id="IPR006865">
    <property type="entry name" value="DUF629"/>
</dbReference>
<evidence type="ECO:0000259" key="4">
    <source>
        <dbReference type="PROSITE" id="PS50235"/>
    </source>
</evidence>
<dbReference type="InterPro" id="IPR001394">
    <property type="entry name" value="Peptidase_C19_UCH"/>
</dbReference>
<keyword evidence="1" id="KW-0833">Ubl conjugation pathway</keyword>
<dbReference type="InterPro" id="IPR038765">
    <property type="entry name" value="Papain-like_cys_pep_sf"/>
</dbReference>
<keyword evidence="6" id="KW-1185">Reference proteome</keyword>
<gene>
    <name evidence="5" type="ORF">SAY87_003034</name>
</gene>
<sequence length="701" mass="78662">MLQINFEAVLRKRTEDLIGDEHYDAFSCSSYELEAINNVLREAAAFRSNLFGDEDAYGNPSSDMNSSENIDGREQEFLRQMNGFIEVTMQKQEEESLLEASRIIEHLHSPEKNVPDSFTVPADGNLPDSQKDSSMPNDELKEQKEEVRRMELAVYARKIDEALEYQRRIENEAKQRQLAEQEKKLVQTHSEKTSDAFSDVARDPSDDHNKTQLNPSTQASVSDGGFPHDTSISSVRKTRRRRRRRKGSPKLIEGNSQLSSHSGKENAGAWSNEGLSQDNTYQNVDPLLEDYFSTKTLKELHEGKDDEKFQAEEIEAVQKSLGTFHSHEQMSSLACAVQETAEVAKDAGSTNCKPASATTDGSNAVGVGLQNKIGDYNCFLNVILQSLWHLRYFREEFLERSTTYHAHVGDPCAICALIEVFHELSSAADDTGNEAVAPTSLRIALSNLYPDSNFFQKGQMNDASEVLGVIFDHLHQSFTQPFGTSGDESVESSAEGSYDCKDSNACLVHSLFGMYISEKMICGCGLVSRCLEYTSFFHNINAYSLRTTKKLMPTDCSLDYLIDLVWRSDQRVCDPESGGCGQLNHIHHFLSSRPQVFIAVIGWVKIDESAEDIAATLATLSTEIDMSVFYCGLDPKQIHSLVSVVCYVGLHYCCFAYNHEIDQWIMYDDTNVKVIGSWTDLLNMCEGGRMQPQLLFFEAVK</sequence>
<dbReference type="Pfam" id="PF00443">
    <property type="entry name" value="UCH"/>
    <property type="match status" value="1"/>
</dbReference>
<name>A0AAN7KF19_9MYRT</name>
<proteinExistence type="predicted"/>
<dbReference type="PANTHER" id="PTHR22975">
    <property type="entry name" value="UBIQUITIN SPECIFIC PROTEINASE"/>
    <property type="match status" value="1"/>
</dbReference>